<organism evidence="1 2">
    <name type="scientific">Metabacillus hrfriensis</name>
    <dbReference type="NCBI Taxonomy" id="3048891"/>
    <lineage>
        <taxon>Bacteria</taxon>
        <taxon>Bacillati</taxon>
        <taxon>Bacillota</taxon>
        <taxon>Bacilli</taxon>
        <taxon>Bacillales</taxon>
        <taxon>Bacillaceae</taxon>
        <taxon>Metabacillus</taxon>
    </lineage>
</organism>
<name>A0ACD4RF83_9BACI</name>
<protein>
    <submittedName>
        <fullName evidence="1">Dimethylarginine dimethylaminohydrolase family protein</fullName>
    </submittedName>
</protein>
<sequence length="283" mass="32410">MHQEDKSEVSCFSEYDSLKNVILCEPRFMRISQVINETQRRYHKENIQVEKAIIQHQSFVNALKNNGIETHILPSKEKYPEQVFTRDIGFAVGEVLFISDMKMPIRQGEEGILKEWLNTIGIKYIDLVEDQTEGGDVIIDRKTVYIGLSERTTAGAIEKIQSHLIDYTVIPIPIKKEILHLDCIFNIISDTEALIYKDGLNESEYNLLANRFDLIEVSKEEQFSMGVNVLSIGNRKIISLPQNAEVNQQLSKRGYDVIKIDFSEIIKSGGSFRCCTLPIKRIP</sequence>
<proteinExistence type="predicted"/>
<keyword evidence="2" id="KW-1185">Reference proteome</keyword>
<dbReference type="EMBL" id="CP126116">
    <property type="protein sequence ID" value="WHZ59173.1"/>
    <property type="molecule type" value="Genomic_DNA"/>
</dbReference>
<accession>A0ACD4RF83</accession>
<dbReference type="Proteomes" id="UP001226091">
    <property type="component" value="Chromosome"/>
</dbReference>
<evidence type="ECO:0000313" key="2">
    <source>
        <dbReference type="Proteomes" id="UP001226091"/>
    </source>
</evidence>
<gene>
    <name evidence="1" type="ORF">QLQ22_07550</name>
</gene>
<evidence type="ECO:0000313" key="1">
    <source>
        <dbReference type="EMBL" id="WHZ59173.1"/>
    </source>
</evidence>
<reference evidence="2" key="1">
    <citation type="journal article" date="2025" name="Aquaculture">
        <title>Assessment of the bioflocculant production and safety properties of Metabacillus hrfriensis sp. nov. based on phenotypic and whole-genome sequencing analysis.</title>
        <authorList>
            <person name="Zhang R."/>
            <person name="Zhao Z."/>
            <person name="Luo L."/>
            <person name="Wang S."/>
            <person name="Guo K."/>
            <person name="Xu W."/>
        </authorList>
    </citation>
    <scope>NUCLEOTIDE SEQUENCE [LARGE SCALE GENOMIC DNA]</scope>
    <source>
        <strain evidence="2">CT-WN-B3</strain>
    </source>
</reference>